<evidence type="ECO:0000313" key="10">
    <source>
        <dbReference type="EMBL" id="MFB9887068.1"/>
    </source>
</evidence>
<feature type="domain" description="Ancillary SecYEG translocon subunit/Cell division coordinator CpoB TPR" evidence="9">
    <location>
        <begin position="15"/>
        <end position="214"/>
    </location>
</feature>
<dbReference type="PANTHER" id="PTHR38035">
    <property type="entry name" value="UPF0070 PROTEIN YFGM"/>
    <property type="match status" value="1"/>
</dbReference>
<dbReference type="InterPro" id="IPR011990">
    <property type="entry name" value="TPR-like_helical_dom_sf"/>
</dbReference>
<name>A0ABV5ZEM2_9GAMM</name>
<keyword evidence="2" id="KW-1003">Cell membrane</keyword>
<reference evidence="10 11" key="1">
    <citation type="submission" date="2024-09" db="EMBL/GenBank/DDBJ databases">
        <authorList>
            <person name="Sun Q."/>
            <person name="Mori K."/>
        </authorList>
    </citation>
    <scope>NUCLEOTIDE SEQUENCE [LARGE SCALE GENOMIC DNA]</scope>
    <source>
        <strain evidence="10 11">ATCC 51285</strain>
    </source>
</reference>
<evidence type="ECO:0000256" key="6">
    <source>
        <dbReference type="ARBA" id="ARBA00023186"/>
    </source>
</evidence>
<dbReference type="RefSeq" id="WP_027314317.1">
    <property type="nucleotide sequence ID" value="NZ_JBHLZN010000004.1"/>
</dbReference>
<comment type="similarity">
    <text evidence="7">Belongs to the YfgM family.</text>
</comment>
<sequence>MSELRTEEEQLELIKQWWKKNGQSLIWGVGLAVVGTFGWKAWQDRQAAYAGTASALYQSLLQASIQAEQSGDEQQQASLVHYASQLRTDYADTAYAQFAALLMAKGYAEQQKWAEAQAELEWVLQQPAEAELKIVASLRLARIHLAQEALDAALAALPADAGIYAADAAELRGDILLKQSKTADARAAYQQALELYQQSGRQSALLSMKLDDLAVVEGA</sequence>
<evidence type="ECO:0000256" key="4">
    <source>
        <dbReference type="ARBA" id="ARBA00022989"/>
    </source>
</evidence>
<evidence type="ECO:0000256" key="8">
    <source>
        <dbReference type="ARBA" id="ARBA00024235"/>
    </source>
</evidence>
<evidence type="ECO:0000313" key="11">
    <source>
        <dbReference type="Proteomes" id="UP001589628"/>
    </source>
</evidence>
<organism evidence="10 11">
    <name type="scientific">Balneatrix alpica</name>
    <dbReference type="NCBI Taxonomy" id="75684"/>
    <lineage>
        <taxon>Bacteria</taxon>
        <taxon>Pseudomonadati</taxon>
        <taxon>Pseudomonadota</taxon>
        <taxon>Gammaproteobacteria</taxon>
        <taxon>Oceanospirillales</taxon>
        <taxon>Balneatrichaceae</taxon>
        <taxon>Balneatrix</taxon>
    </lineage>
</organism>
<proteinExistence type="inferred from homology"/>
<dbReference type="Proteomes" id="UP001589628">
    <property type="component" value="Unassembled WGS sequence"/>
</dbReference>
<comment type="caution">
    <text evidence="10">The sequence shown here is derived from an EMBL/GenBank/DDBJ whole genome shotgun (WGS) entry which is preliminary data.</text>
</comment>
<protein>
    <recommendedName>
        <fullName evidence="8">Ancillary SecYEG translocon subunit</fullName>
    </recommendedName>
</protein>
<evidence type="ECO:0000259" key="9">
    <source>
        <dbReference type="Pfam" id="PF09976"/>
    </source>
</evidence>
<evidence type="ECO:0000256" key="7">
    <source>
        <dbReference type="ARBA" id="ARBA00024197"/>
    </source>
</evidence>
<comment type="subcellular location">
    <subcellularLocation>
        <location evidence="1">Cell membrane</location>
        <topology evidence="1">Single-pass type II membrane protein</topology>
    </subcellularLocation>
</comment>
<dbReference type="InterPro" id="IPR018704">
    <property type="entry name" value="SecYEG/CpoB_TPR"/>
</dbReference>
<evidence type="ECO:0000256" key="2">
    <source>
        <dbReference type="ARBA" id="ARBA00022475"/>
    </source>
</evidence>
<keyword evidence="5" id="KW-0472">Membrane</keyword>
<keyword evidence="11" id="KW-1185">Reference proteome</keyword>
<accession>A0ABV5ZEM2</accession>
<evidence type="ECO:0000256" key="5">
    <source>
        <dbReference type="ARBA" id="ARBA00023136"/>
    </source>
</evidence>
<gene>
    <name evidence="10" type="ORF">ACFFLH_11675</name>
</gene>
<dbReference type="Pfam" id="PF09976">
    <property type="entry name" value="TPR_21"/>
    <property type="match status" value="1"/>
</dbReference>
<dbReference type="EMBL" id="JBHLZN010000004">
    <property type="protein sequence ID" value="MFB9887068.1"/>
    <property type="molecule type" value="Genomic_DNA"/>
</dbReference>
<evidence type="ECO:0000256" key="1">
    <source>
        <dbReference type="ARBA" id="ARBA00004401"/>
    </source>
</evidence>
<dbReference type="PANTHER" id="PTHR38035:SF1">
    <property type="entry name" value="ANCILLARY SECYEG TRANSLOCON SUBUNIT"/>
    <property type="match status" value="1"/>
</dbReference>
<dbReference type="PIRSF" id="PIRSF006170">
    <property type="entry name" value="YfgM"/>
    <property type="match status" value="1"/>
</dbReference>
<keyword evidence="3" id="KW-0812">Transmembrane</keyword>
<dbReference type="Gene3D" id="1.25.40.10">
    <property type="entry name" value="Tetratricopeptide repeat domain"/>
    <property type="match status" value="1"/>
</dbReference>
<evidence type="ECO:0000256" key="3">
    <source>
        <dbReference type="ARBA" id="ARBA00022692"/>
    </source>
</evidence>
<keyword evidence="6" id="KW-0143">Chaperone</keyword>
<dbReference type="InterPro" id="IPR026039">
    <property type="entry name" value="YfgM"/>
</dbReference>
<keyword evidence="4" id="KW-1133">Transmembrane helix</keyword>